<organism evidence="2 3">
    <name type="scientific">Aduncisulcus paluster</name>
    <dbReference type="NCBI Taxonomy" id="2918883"/>
    <lineage>
        <taxon>Eukaryota</taxon>
        <taxon>Metamonada</taxon>
        <taxon>Carpediemonas-like organisms</taxon>
        <taxon>Aduncisulcus</taxon>
    </lineage>
</organism>
<gene>
    <name evidence="2" type="ORF">ADUPG1_010162</name>
</gene>
<name>A0ABQ5KY46_9EUKA</name>
<accession>A0ABQ5KY46</accession>
<proteinExistence type="predicted"/>
<comment type="caution">
    <text evidence="2">The sequence shown here is derived from an EMBL/GenBank/DDBJ whole genome shotgun (WGS) entry which is preliminary data.</text>
</comment>
<dbReference type="EMBL" id="BQXS01011463">
    <property type="protein sequence ID" value="GKT37362.1"/>
    <property type="molecule type" value="Genomic_DNA"/>
</dbReference>
<feature type="region of interest" description="Disordered" evidence="1">
    <location>
        <begin position="136"/>
        <end position="192"/>
    </location>
</feature>
<evidence type="ECO:0008006" key="4">
    <source>
        <dbReference type="Google" id="ProtNLM"/>
    </source>
</evidence>
<reference evidence="2" key="1">
    <citation type="submission" date="2022-03" db="EMBL/GenBank/DDBJ databases">
        <title>Draft genome sequence of Aduncisulcus paluster, a free-living microaerophilic Fornicata.</title>
        <authorList>
            <person name="Yuyama I."/>
            <person name="Kume K."/>
            <person name="Tamura T."/>
            <person name="Inagaki Y."/>
            <person name="Hashimoto T."/>
        </authorList>
    </citation>
    <scope>NUCLEOTIDE SEQUENCE</scope>
    <source>
        <strain evidence="2">NY0171</strain>
    </source>
</reference>
<evidence type="ECO:0000313" key="2">
    <source>
        <dbReference type="EMBL" id="GKT37362.1"/>
    </source>
</evidence>
<feature type="non-terminal residue" evidence="2">
    <location>
        <position position="192"/>
    </location>
</feature>
<evidence type="ECO:0000256" key="1">
    <source>
        <dbReference type="SAM" id="MobiDB-lite"/>
    </source>
</evidence>
<dbReference type="Proteomes" id="UP001057375">
    <property type="component" value="Unassembled WGS sequence"/>
</dbReference>
<sequence length="192" mass="21767">MMAPKTIKKMYAEAIKKYYGCSEIKTCPLAREHCKIVTFEAESTKGTGCRLKCSLCRTSFAKIKVQGILDHIKSRAHQKKFTECSFTKKIEPSFHSKSSFRSEMEFAKAMIKTATPFNRSKELYCENDEEFEIVGDLPTERHDSDASHGENAKESDEKEKSDLLSDDGISKEKDDSKAIISSKSDAERHVFT</sequence>
<evidence type="ECO:0000313" key="3">
    <source>
        <dbReference type="Proteomes" id="UP001057375"/>
    </source>
</evidence>
<protein>
    <recommendedName>
        <fullName evidence="4">C2H2-type domain-containing protein</fullName>
    </recommendedName>
</protein>
<feature type="compositionally biased region" description="Basic and acidic residues" evidence="1">
    <location>
        <begin position="138"/>
        <end position="177"/>
    </location>
</feature>
<keyword evidence="3" id="KW-1185">Reference proteome</keyword>